<dbReference type="Proteomes" id="UP000679848">
    <property type="component" value="Chromosome"/>
</dbReference>
<dbReference type="KEGG" id="pfaa:MM59RIKEN_16680"/>
<accession>A0A810Q7U7</accession>
<dbReference type="AlphaFoldDB" id="A0A810Q7U7"/>
<reference evidence="1" key="1">
    <citation type="submission" date="2020-09" db="EMBL/GenBank/DDBJ databases">
        <title>New species isolated from human feces.</title>
        <authorList>
            <person name="Kitahara M."/>
            <person name="Shigeno Y."/>
            <person name="Shime M."/>
            <person name="Matsumoto Y."/>
            <person name="Nakamura S."/>
            <person name="Motooka D."/>
            <person name="Fukuoka S."/>
            <person name="Nishikawa H."/>
            <person name="Benno Y."/>
        </authorList>
    </citation>
    <scope>NUCLEOTIDE SEQUENCE</scope>
    <source>
        <strain evidence="1">MM59</strain>
    </source>
</reference>
<name>A0A810Q7U7_9FIRM</name>
<evidence type="ECO:0000313" key="1">
    <source>
        <dbReference type="EMBL" id="BCK84349.1"/>
    </source>
</evidence>
<dbReference type="RefSeq" id="WP_213543103.1">
    <property type="nucleotide sequence ID" value="NZ_AP023420.1"/>
</dbReference>
<proteinExistence type="predicted"/>
<dbReference type="EMBL" id="AP023420">
    <property type="protein sequence ID" value="BCK84349.1"/>
    <property type="molecule type" value="Genomic_DNA"/>
</dbReference>
<evidence type="ECO:0000313" key="2">
    <source>
        <dbReference type="Proteomes" id="UP000679848"/>
    </source>
</evidence>
<keyword evidence="2" id="KW-1185">Reference proteome</keyword>
<gene>
    <name evidence="1" type="ORF">MM59RIKEN_16680</name>
</gene>
<evidence type="ECO:0008006" key="3">
    <source>
        <dbReference type="Google" id="ProtNLM"/>
    </source>
</evidence>
<protein>
    <recommendedName>
        <fullName evidence="3">Xylose isomerase-like TIM barrel domain-containing protein</fullName>
    </recommendedName>
</protein>
<organism evidence="1 2">
    <name type="scientific">Pusillibacter faecalis</name>
    <dbReference type="NCBI Taxonomy" id="2714358"/>
    <lineage>
        <taxon>Bacteria</taxon>
        <taxon>Bacillati</taxon>
        <taxon>Bacillota</taxon>
        <taxon>Clostridia</taxon>
        <taxon>Eubacteriales</taxon>
        <taxon>Oscillospiraceae</taxon>
        <taxon>Pusillibacter</taxon>
    </lineage>
</organism>
<sequence length="290" mass="33948">MILFKMVRYHQKKYPSYIPLHLEEVAGHFDVKRVFPTLPYSLHTEYSYGKRTFQSELIQKYPEIVRANQDGIPQLWKNEVWAESFAAFLMKLTKNMPAPSVIEIHPPFHDYVGSMREFIEIYQVFETQIKSRWQETDILIENRCGSRYRGGRFLISTAPQIKELCAWIESEHLKLRIAFDIPQLYTAHQVTPKRSYEICALLEELKEIRQYIGGVHIWGKRTSHSRRISHCGDLNTYFNNDMQLKAAFLDSLGRLFGDNQVRNLVLEVNSHSEDLCSIIEDLNKAGVSYV</sequence>